<name>A0A0F6ADF8_9GAMM</name>
<dbReference type="EMBL" id="AUXW01000138">
    <property type="protein sequence ID" value="KKE84203.1"/>
    <property type="molecule type" value="Genomic_DNA"/>
</dbReference>
<dbReference type="AlphaFoldDB" id="A0A0F6ADF8"/>
<proteinExistence type="predicted"/>
<dbReference type="Proteomes" id="UP000033434">
    <property type="component" value="Unassembled WGS sequence"/>
</dbReference>
<evidence type="ECO:0000313" key="2">
    <source>
        <dbReference type="Proteomes" id="UP000033434"/>
    </source>
</evidence>
<reference evidence="1 2" key="1">
    <citation type="journal article" date="2015" name="BMC Genomics">
        <title>Genome mining reveals unlocked bioactive potential of marine Gram-negative bacteria.</title>
        <authorList>
            <person name="Machado H."/>
            <person name="Sonnenschein E.C."/>
            <person name="Melchiorsen J."/>
            <person name="Gram L."/>
        </authorList>
    </citation>
    <scope>NUCLEOTIDE SEQUENCE [LARGE SCALE GENOMIC DNA]</scope>
    <source>
        <strain evidence="1 2">S4054</strain>
    </source>
</reference>
<accession>A0A0F6ADF8</accession>
<dbReference type="PATRIC" id="fig|1129367.4.peg.1759"/>
<evidence type="ECO:0000313" key="1">
    <source>
        <dbReference type="EMBL" id="KKE84203.1"/>
    </source>
</evidence>
<sequence length="81" mass="8839">MILFYLPKHHARDRVVSISQKEIKKVNNNKKVKDLKLVVAGTNSGGDRGGPPTECFLTNKELQKVAGGGNCHQGGPPHNHQ</sequence>
<protein>
    <submittedName>
        <fullName evidence="1">Uncharacterized protein</fullName>
    </submittedName>
</protein>
<comment type="caution">
    <text evidence="1">The sequence shown here is derived from an EMBL/GenBank/DDBJ whole genome shotgun (WGS) entry which is preliminary data.</text>
</comment>
<gene>
    <name evidence="1" type="ORF">N479_09905</name>
</gene>
<organism evidence="1 2">
    <name type="scientific">Pseudoalteromonas luteoviolacea S4054</name>
    <dbReference type="NCBI Taxonomy" id="1129367"/>
    <lineage>
        <taxon>Bacteria</taxon>
        <taxon>Pseudomonadati</taxon>
        <taxon>Pseudomonadota</taxon>
        <taxon>Gammaproteobacteria</taxon>
        <taxon>Alteromonadales</taxon>
        <taxon>Pseudoalteromonadaceae</taxon>
        <taxon>Pseudoalteromonas</taxon>
    </lineage>
</organism>